<dbReference type="Gene3D" id="3.40.800.20">
    <property type="entry name" value="Histone deacetylase domain"/>
    <property type="match status" value="1"/>
</dbReference>
<dbReference type="PANTHER" id="PTHR10625:SF43">
    <property type="entry name" value="POLYAMINE DEACETYLASE HDAC10"/>
    <property type="match status" value="1"/>
</dbReference>
<dbReference type="AlphaFoldDB" id="A0A8C5FL71"/>
<protein>
    <submittedName>
        <fullName evidence="3">Histone deacetylase 10</fullName>
    </submittedName>
</protein>
<proteinExistence type="predicted"/>
<dbReference type="Pfam" id="PF00850">
    <property type="entry name" value="Hist_deacetyl"/>
    <property type="match status" value="1"/>
</dbReference>
<sequence length="685" mass="75134">MKMGTALIYDEEMTKYKLLWVDPVCKIEVPERLIVSYEALVKSGLADRCVSIPVREATDAEILLAHSEEYLEAVKKTPFMHLEELMTFTQKYGDVYFHPNIYHCAKLAVGATLQLVDNVMTGKVRNGMALVRPPGHHSQSSAANGFCVFNNVAIAAQYAKKHHKAKRVLIVDWDVHHGQGVQYCFEDDPSVLYFSWHRYEHQSFWPNLKESDFDSVGSGKGAGFNVNVPWNKVGMGNSDYLAVFFHVLLPVAYEFSPDLVFICAGFDSAIGDPEGHMSATPDIFAHLTHLLMNLADGKVCAVLEGGYNLTSLAQSVCQTVQTLLGDPAPRPAQLGGACESALESIHSARSIHKKYWSCLQHAAAPFPEEPSSKNRRPAQQGGSQGPEGDAGGDAQREEEKVEEKEEEEIVWPEPLRRVAPSLRSALLLPDAVECPDGCARFSPAHGPGPLERARLRKSYLKESEDEASVTLLYNLTALLGQMEKNEIRNGLALVPDVSMAATLLTSASLSKRVLLVWMGEGPVPSQIIEDEKTLVVHINSMEPHEAQSKYYIPIPLKKGCGDTAGVMQAVLGLLLPLGYQYEPGLVLLARLPGYQVEGGLWQQLTCLLQGLALGHTLVLLQENETAPVGITASCLLGNAALSLGPLVAPGPEDVGSFERLRLRLQTDWPLLQTTAPEKRRNKMDC</sequence>
<dbReference type="GO" id="GO:0047611">
    <property type="term" value="F:acetylspermidine deacetylase activity"/>
    <property type="evidence" value="ECO:0007669"/>
    <property type="project" value="Ensembl"/>
</dbReference>
<dbReference type="PANTHER" id="PTHR10625">
    <property type="entry name" value="HISTONE DEACETYLASE HDAC1-RELATED"/>
    <property type="match status" value="1"/>
</dbReference>
<dbReference type="GO" id="GO:0005634">
    <property type="term" value="C:nucleus"/>
    <property type="evidence" value="ECO:0007669"/>
    <property type="project" value="UniProtKB-SubCell"/>
</dbReference>
<gene>
    <name evidence="3" type="primary">hdac10</name>
</gene>
<dbReference type="PRINTS" id="PR01270">
    <property type="entry name" value="HDASUPER"/>
</dbReference>
<dbReference type="Ensembl" id="ENSGMOT00000051348.1">
    <property type="protein sequence ID" value="ENSGMOP00000044732.1"/>
    <property type="gene ID" value="ENSGMOG00000004935.2"/>
</dbReference>
<keyword evidence="4" id="KW-1185">Reference proteome</keyword>
<evidence type="ECO:0000256" key="1">
    <source>
        <dbReference type="SAM" id="MobiDB-lite"/>
    </source>
</evidence>
<dbReference type="GeneID" id="115550276"/>
<dbReference type="InterPro" id="IPR023801">
    <property type="entry name" value="His_deacetylse_dom"/>
</dbReference>
<dbReference type="GO" id="GO:0040029">
    <property type="term" value="P:epigenetic regulation of gene expression"/>
    <property type="evidence" value="ECO:0007669"/>
    <property type="project" value="TreeGrafter"/>
</dbReference>
<accession>A0A8C5FL71</accession>
<feature type="compositionally biased region" description="Gly residues" evidence="1">
    <location>
        <begin position="382"/>
        <end position="391"/>
    </location>
</feature>
<dbReference type="GeneTree" id="ENSGT00940000160061"/>
<dbReference type="OrthoDB" id="424012at2759"/>
<feature type="compositionally biased region" description="Basic and acidic residues" evidence="1">
    <location>
        <begin position="394"/>
        <end position="403"/>
    </location>
</feature>
<feature type="domain" description="Histone deacetylase" evidence="2">
    <location>
        <begin position="28"/>
        <end position="322"/>
    </location>
</feature>
<dbReference type="GO" id="GO:0036269">
    <property type="term" value="P:swimming behavior"/>
    <property type="evidence" value="ECO:0007669"/>
    <property type="project" value="Ensembl"/>
</dbReference>
<dbReference type="InterPro" id="IPR000286">
    <property type="entry name" value="HDACs"/>
</dbReference>
<organism evidence="3 4">
    <name type="scientific">Gadus morhua</name>
    <name type="common">Atlantic cod</name>
    <dbReference type="NCBI Taxonomy" id="8049"/>
    <lineage>
        <taxon>Eukaryota</taxon>
        <taxon>Metazoa</taxon>
        <taxon>Chordata</taxon>
        <taxon>Craniata</taxon>
        <taxon>Vertebrata</taxon>
        <taxon>Euteleostomi</taxon>
        <taxon>Actinopterygii</taxon>
        <taxon>Neopterygii</taxon>
        <taxon>Teleostei</taxon>
        <taxon>Neoteleostei</taxon>
        <taxon>Acanthomorphata</taxon>
        <taxon>Zeiogadaria</taxon>
        <taxon>Gadariae</taxon>
        <taxon>Gadiformes</taxon>
        <taxon>Gadoidei</taxon>
        <taxon>Gadidae</taxon>
        <taxon>Gadus</taxon>
    </lineage>
</organism>
<dbReference type="GO" id="GO:0008270">
    <property type="term" value="F:zinc ion binding"/>
    <property type="evidence" value="ECO:0007669"/>
    <property type="project" value="Ensembl"/>
</dbReference>
<dbReference type="InterPro" id="IPR037138">
    <property type="entry name" value="His_deacetylse_dom_sf"/>
</dbReference>
<dbReference type="GO" id="GO:0106048">
    <property type="term" value="P:spermidine deacetylation"/>
    <property type="evidence" value="ECO:0007669"/>
    <property type="project" value="Ensembl"/>
</dbReference>
<evidence type="ECO:0000259" key="2">
    <source>
        <dbReference type="Pfam" id="PF00850"/>
    </source>
</evidence>
<reference evidence="3" key="1">
    <citation type="submission" date="2025-08" db="UniProtKB">
        <authorList>
            <consortium name="Ensembl"/>
        </authorList>
    </citation>
    <scope>IDENTIFICATION</scope>
</reference>
<dbReference type="Proteomes" id="UP000694546">
    <property type="component" value="Chromosome 9"/>
</dbReference>
<evidence type="ECO:0000313" key="3">
    <source>
        <dbReference type="Ensembl" id="ENSGMOP00000044732.1"/>
    </source>
</evidence>
<evidence type="ECO:0000313" key="4">
    <source>
        <dbReference type="Proteomes" id="UP000694546"/>
    </source>
</evidence>
<dbReference type="RefSeq" id="XP_030220993.1">
    <property type="nucleotide sequence ID" value="XM_030365133.1"/>
</dbReference>
<reference evidence="3" key="2">
    <citation type="submission" date="2025-09" db="UniProtKB">
        <authorList>
            <consortium name="Ensembl"/>
        </authorList>
    </citation>
    <scope>IDENTIFICATION</scope>
</reference>
<feature type="region of interest" description="Disordered" evidence="1">
    <location>
        <begin position="366"/>
        <end position="409"/>
    </location>
</feature>
<name>A0A8C5FL71_GADMO</name>
<dbReference type="InterPro" id="IPR023696">
    <property type="entry name" value="Ureohydrolase_dom_sf"/>
</dbReference>
<dbReference type="SUPFAM" id="SSF52768">
    <property type="entry name" value="Arginase/deacetylase"/>
    <property type="match status" value="1"/>
</dbReference>